<reference evidence="2 3" key="1">
    <citation type="submission" date="2016-09" db="EMBL/GenBank/DDBJ databases">
        <title>Genome-resolved meta-omics ties microbial dynamics to process performance in biotechnology for thiocyanate degradation.</title>
        <authorList>
            <person name="Kantor R.S."/>
            <person name="Huddy R.J."/>
            <person name="Iyer R."/>
            <person name="Thomas B.C."/>
            <person name="Brown C.T."/>
            <person name="Anantharaman K."/>
            <person name="Tringe S."/>
            <person name="Hettich R.L."/>
            <person name="Harrison S.T."/>
            <person name="Banfield J.F."/>
        </authorList>
    </citation>
    <scope>NUCLEOTIDE SEQUENCE [LARGE SCALE GENOMIC DNA]</scope>
    <source>
        <strain evidence="2">59-99</strain>
    </source>
</reference>
<evidence type="ECO:0000313" key="2">
    <source>
        <dbReference type="EMBL" id="OJX60722.1"/>
    </source>
</evidence>
<dbReference type="SUPFAM" id="SSF53756">
    <property type="entry name" value="UDP-Glycosyltransferase/glycogen phosphorylase"/>
    <property type="match status" value="1"/>
</dbReference>
<name>A0A1M3L589_9BACT</name>
<feature type="domain" description="Glycosyltransferase subfamily 4-like N-terminal" evidence="1">
    <location>
        <begin position="108"/>
        <end position="236"/>
    </location>
</feature>
<dbReference type="Pfam" id="PF13439">
    <property type="entry name" value="Glyco_transf_4"/>
    <property type="match status" value="1"/>
</dbReference>
<protein>
    <recommendedName>
        <fullName evidence="1">Glycosyltransferase subfamily 4-like N-terminal domain-containing protein</fullName>
    </recommendedName>
</protein>
<dbReference type="Pfam" id="PF13692">
    <property type="entry name" value="Glyco_trans_1_4"/>
    <property type="match status" value="1"/>
</dbReference>
<gene>
    <name evidence="2" type="ORF">BGO89_03890</name>
</gene>
<dbReference type="STRING" id="1895771.BGO89_03890"/>
<dbReference type="GO" id="GO:0016757">
    <property type="term" value="F:glycosyltransferase activity"/>
    <property type="evidence" value="ECO:0007669"/>
    <property type="project" value="UniProtKB-ARBA"/>
</dbReference>
<dbReference type="InterPro" id="IPR028098">
    <property type="entry name" value="Glyco_trans_4-like_N"/>
</dbReference>
<organism evidence="2 3">
    <name type="scientific">Candidatus Kapaibacterium thiocyanatum</name>
    <dbReference type="NCBI Taxonomy" id="1895771"/>
    <lineage>
        <taxon>Bacteria</taxon>
        <taxon>Pseudomonadati</taxon>
        <taxon>Candidatus Kapaibacteriota</taxon>
        <taxon>Candidatus Kapaibacteriia</taxon>
        <taxon>Candidatus Kapaibacteriales</taxon>
        <taxon>Candidatus Kapaibacteriaceae</taxon>
        <taxon>Candidatus Kapaibacterium</taxon>
    </lineage>
</organism>
<dbReference type="EMBL" id="MKVH01000003">
    <property type="protein sequence ID" value="OJX60722.1"/>
    <property type="molecule type" value="Genomic_DNA"/>
</dbReference>
<dbReference type="AlphaFoldDB" id="A0A1M3L589"/>
<evidence type="ECO:0000313" key="3">
    <source>
        <dbReference type="Proteomes" id="UP000184233"/>
    </source>
</evidence>
<dbReference type="Proteomes" id="UP000184233">
    <property type="component" value="Unassembled WGS sequence"/>
</dbReference>
<comment type="caution">
    <text evidence="2">The sequence shown here is derived from an EMBL/GenBank/DDBJ whole genome shotgun (WGS) entry which is preliminary data.</text>
</comment>
<evidence type="ECO:0000259" key="1">
    <source>
        <dbReference type="Pfam" id="PF13439"/>
    </source>
</evidence>
<sequence length="436" mass="48121">MKTVLVVAYHFPPGGGPGVQRVLKHVTYLSDMGWKPVVMTVENGDFPARDESLLARIPADVPVHRIPILEPYDLYRKLIGTKGAAIDVNVNKTEGQRSGWKNEVAEFIRATFFIPDARAGWLLTAVKAGVGLCRQYGVDALYTSSPPYTCALIGRALKRRTGLPWVAGFRDPWTGFLTTPDRWFLPAAIDRRLERSVFTRADAVECAWQGIIDDAIGKYPSLDRRKFHHVPNGFDSNDMPDVAYERNDRFTITYTGSMYGRRNPGAFLKALDMLTARGILGPQDVHLRFVGRFGDDVQAMLSGSAFATSVENIAYVPHRESIAYLMKSEALLLIVDEAKESGEIVPGKVYEYLGVGRPIIALSPRDSAIERLVLETRAGMSAPQDDVEGIAAIIAGMYGRWKAGTAIGNPDVEAISKYERRESARALATILDEVTS</sequence>
<dbReference type="Gene3D" id="3.40.50.2000">
    <property type="entry name" value="Glycogen Phosphorylase B"/>
    <property type="match status" value="2"/>
</dbReference>
<accession>A0A1M3L589</accession>
<proteinExistence type="predicted"/>